<dbReference type="EMBL" id="MN740780">
    <property type="protein sequence ID" value="QHU11242.1"/>
    <property type="molecule type" value="Genomic_DNA"/>
</dbReference>
<organism evidence="1">
    <name type="scientific">viral metagenome</name>
    <dbReference type="NCBI Taxonomy" id="1070528"/>
    <lineage>
        <taxon>unclassified sequences</taxon>
        <taxon>metagenomes</taxon>
        <taxon>organismal metagenomes</taxon>
    </lineage>
</organism>
<accession>A0A6C0JZM6</accession>
<sequence length="286" mass="32783">MAMLQAITDHMRLPEPKRWITKPLSEAHLATLERECEAPSDFDEIFSKKHLWALFKAGRIHPVVKQHPNGLGTVVALLPDPKQVDEIPWDLWSIILQMFKRKDGLPYSIFLCAHPARREFPAFGQPVTPLHINGGYTYPCDATCVFVFRAQEATRVLIHELFHSSCCDNTNLPLEEREAETEAWAELIWCALMARGDLKTFKSYVKKQASWIMTQNAALLQGRHMQPGHQGFPWRYTVGKALWWQRWGLLEKALPTAPLQGSLRLTFMPPGDLKRSWNVPTSSMML</sequence>
<proteinExistence type="predicted"/>
<name>A0A6C0JZM6_9ZZZZ</name>
<protein>
    <submittedName>
        <fullName evidence="1">Uncharacterized protein</fullName>
    </submittedName>
</protein>
<evidence type="ECO:0000313" key="1">
    <source>
        <dbReference type="EMBL" id="QHU11242.1"/>
    </source>
</evidence>
<dbReference type="AlphaFoldDB" id="A0A6C0JZM6"/>
<reference evidence="1" key="1">
    <citation type="journal article" date="2020" name="Nature">
        <title>Giant virus diversity and host interactions through global metagenomics.</title>
        <authorList>
            <person name="Schulz F."/>
            <person name="Roux S."/>
            <person name="Paez-Espino D."/>
            <person name="Jungbluth S."/>
            <person name="Walsh D.A."/>
            <person name="Denef V.J."/>
            <person name="McMahon K.D."/>
            <person name="Konstantinidis K.T."/>
            <person name="Eloe-Fadrosh E.A."/>
            <person name="Kyrpides N.C."/>
            <person name="Woyke T."/>
        </authorList>
    </citation>
    <scope>NUCLEOTIDE SEQUENCE</scope>
    <source>
        <strain evidence="1">GVMAG-S-1101165-84</strain>
    </source>
</reference>